<accession>A0A2J6Q9N6</accession>
<proteinExistence type="predicted"/>
<reference evidence="3 4" key="1">
    <citation type="submission" date="2016-05" db="EMBL/GenBank/DDBJ databases">
        <title>A degradative enzymes factory behind the ericoid mycorrhizal symbiosis.</title>
        <authorList>
            <consortium name="DOE Joint Genome Institute"/>
            <person name="Martino E."/>
            <person name="Morin E."/>
            <person name="Grelet G."/>
            <person name="Kuo A."/>
            <person name="Kohler A."/>
            <person name="Daghino S."/>
            <person name="Barry K."/>
            <person name="Choi C."/>
            <person name="Cichocki N."/>
            <person name="Clum A."/>
            <person name="Copeland A."/>
            <person name="Hainaut M."/>
            <person name="Haridas S."/>
            <person name="Labutti K."/>
            <person name="Lindquist E."/>
            <person name="Lipzen A."/>
            <person name="Khouja H.-R."/>
            <person name="Murat C."/>
            <person name="Ohm R."/>
            <person name="Olson A."/>
            <person name="Spatafora J."/>
            <person name="Veneault-Fourrey C."/>
            <person name="Henrissat B."/>
            <person name="Grigoriev I."/>
            <person name="Martin F."/>
            <person name="Perotto S."/>
        </authorList>
    </citation>
    <scope>NUCLEOTIDE SEQUENCE [LARGE SCALE GENOMIC DNA]</scope>
    <source>
        <strain evidence="3 4">UAMH 7357</strain>
    </source>
</reference>
<gene>
    <name evidence="3" type="ORF">NA56DRAFT_81554</name>
</gene>
<evidence type="ECO:0000313" key="3">
    <source>
        <dbReference type="EMBL" id="PMD22978.1"/>
    </source>
</evidence>
<dbReference type="AlphaFoldDB" id="A0A2J6Q9N6"/>
<feature type="region of interest" description="Disordered" evidence="2">
    <location>
        <begin position="253"/>
        <end position="293"/>
    </location>
</feature>
<keyword evidence="1" id="KW-0175">Coiled coil</keyword>
<keyword evidence="4" id="KW-1185">Reference proteome</keyword>
<evidence type="ECO:0000313" key="4">
    <source>
        <dbReference type="Proteomes" id="UP000235672"/>
    </source>
</evidence>
<feature type="coiled-coil region" evidence="1">
    <location>
        <begin position="66"/>
        <end position="96"/>
    </location>
</feature>
<evidence type="ECO:0000256" key="1">
    <source>
        <dbReference type="SAM" id="Coils"/>
    </source>
</evidence>
<name>A0A2J6Q9N6_9HELO</name>
<evidence type="ECO:0000256" key="2">
    <source>
        <dbReference type="SAM" id="MobiDB-lite"/>
    </source>
</evidence>
<dbReference type="Proteomes" id="UP000235672">
    <property type="component" value="Unassembled WGS sequence"/>
</dbReference>
<sequence>MDENIFTGWRDVDYHRDCGHTTIGPHAESKVPSKLHTCRDHYVESWFHTCKSCLSGDSQPLIGVALEQKAAEIRLLQDEEQKFLKQISERNELLEESVCSMAPETLGVPHARQIHTFYYQLDRVMSHDYNVQEHNKRKDRLDRLEKAILGFSSSLLTELTAEERVYHLKVLVERFGMATCLFEHMFMNPYVTPTDDKEEQIATIDALQEEIEDQIQLQFQLMEHNTMDDPKLKARWSSTRSTFRREKWEWSGTRDGQKHDSYDYSDSDSDLYDERPFEDPGLGLLPEDDPNFY</sequence>
<organism evidence="3 4">
    <name type="scientific">Hyaloscypha hepaticicola</name>
    <dbReference type="NCBI Taxonomy" id="2082293"/>
    <lineage>
        <taxon>Eukaryota</taxon>
        <taxon>Fungi</taxon>
        <taxon>Dikarya</taxon>
        <taxon>Ascomycota</taxon>
        <taxon>Pezizomycotina</taxon>
        <taxon>Leotiomycetes</taxon>
        <taxon>Helotiales</taxon>
        <taxon>Hyaloscyphaceae</taxon>
        <taxon>Hyaloscypha</taxon>
    </lineage>
</organism>
<protein>
    <submittedName>
        <fullName evidence="3">Uncharacterized protein</fullName>
    </submittedName>
</protein>
<dbReference type="EMBL" id="KZ613476">
    <property type="protein sequence ID" value="PMD22978.1"/>
    <property type="molecule type" value="Genomic_DNA"/>
</dbReference>